<feature type="transmembrane region" description="Helical" evidence="9">
    <location>
        <begin position="6"/>
        <end position="26"/>
    </location>
</feature>
<evidence type="ECO:0000313" key="11">
    <source>
        <dbReference type="EMBL" id="WBB07097.1"/>
    </source>
</evidence>
<keyword evidence="8 9" id="KW-0472">Membrane</keyword>
<dbReference type="RefSeq" id="WP_240892640.1">
    <property type="nucleotide sequence ID" value="NZ_BRXN01000003.1"/>
</dbReference>
<keyword evidence="5" id="KW-0598">Phosphotransferase system</keyword>
<gene>
    <name evidence="11" type="ORF">O6R09_04030</name>
</gene>
<dbReference type="PANTHER" id="PTHR30175">
    <property type="entry name" value="PHOSPHOTRANSFERASE SYSTEM TRANSPORT PROTEIN"/>
    <property type="match status" value="1"/>
</dbReference>
<dbReference type="PANTHER" id="PTHR30175:SF1">
    <property type="entry name" value="PTS SYSTEM ARBUTIN-, CELLOBIOSE-, AND SALICIN-SPECIFIC EIIBC COMPONENT-RELATED"/>
    <property type="match status" value="1"/>
</dbReference>
<keyword evidence="3" id="KW-1003">Cell membrane</keyword>
<comment type="subcellular location">
    <subcellularLocation>
        <location evidence="1">Cell membrane</location>
        <topology evidence="1">Multi-pass membrane protein</topology>
    </subcellularLocation>
</comment>
<evidence type="ECO:0000256" key="7">
    <source>
        <dbReference type="ARBA" id="ARBA00022989"/>
    </source>
</evidence>
<dbReference type="InterPro" id="IPR003352">
    <property type="entry name" value="PTS_EIIC"/>
</dbReference>
<organism evidence="11 12">
    <name type="scientific">Streptococcus alactolyticus</name>
    <dbReference type="NCBI Taxonomy" id="29389"/>
    <lineage>
        <taxon>Bacteria</taxon>
        <taxon>Bacillati</taxon>
        <taxon>Bacillota</taxon>
        <taxon>Bacilli</taxon>
        <taxon>Lactobacillales</taxon>
        <taxon>Streptococcaceae</taxon>
        <taxon>Streptococcus</taxon>
    </lineage>
</organism>
<evidence type="ECO:0000256" key="4">
    <source>
        <dbReference type="ARBA" id="ARBA00022597"/>
    </source>
</evidence>
<feature type="domain" description="PTS EIIC type-1" evidence="10">
    <location>
        <begin position="1"/>
        <end position="102"/>
    </location>
</feature>
<dbReference type="InterPro" id="IPR050558">
    <property type="entry name" value="PTS_Sugar-Specific_Components"/>
</dbReference>
<evidence type="ECO:0000256" key="8">
    <source>
        <dbReference type="ARBA" id="ARBA00023136"/>
    </source>
</evidence>
<keyword evidence="6 9" id="KW-0812">Transmembrane</keyword>
<dbReference type="Proteomes" id="UP001212085">
    <property type="component" value="Chromosome"/>
</dbReference>
<feature type="transmembrane region" description="Helical" evidence="9">
    <location>
        <begin position="83"/>
        <end position="101"/>
    </location>
</feature>
<sequence length="102" mass="11251">MELSSSGAYLSTVMSSILAVWLASMIEKGIKNIRPDLVKLFVVPFLTIIVTALLTFLVVGPIANLLTDWLSLGFQTILNFNSVLYGFFLGALWQVLVMFGLH</sequence>
<dbReference type="Pfam" id="PF02378">
    <property type="entry name" value="PTS_EIIC"/>
    <property type="match status" value="1"/>
</dbReference>
<name>A0ABY7M0Y2_STRAY</name>
<evidence type="ECO:0000256" key="2">
    <source>
        <dbReference type="ARBA" id="ARBA00022448"/>
    </source>
</evidence>
<evidence type="ECO:0000259" key="10">
    <source>
        <dbReference type="PROSITE" id="PS51103"/>
    </source>
</evidence>
<keyword evidence="2" id="KW-0813">Transport</keyword>
<dbReference type="EMBL" id="CP114883">
    <property type="protein sequence ID" value="WBB07097.1"/>
    <property type="molecule type" value="Genomic_DNA"/>
</dbReference>
<protein>
    <submittedName>
        <fullName evidence="11">PTS transporter subunit EIIC</fullName>
    </submittedName>
</protein>
<evidence type="ECO:0000256" key="9">
    <source>
        <dbReference type="SAM" id="Phobius"/>
    </source>
</evidence>
<evidence type="ECO:0000256" key="6">
    <source>
        <dbReference type="ARBA" id="ARBA00022692"/>
    </source>
</evidence>
<keyword evidence="12" id="KW-1185">Reference proteome</keyword>
<evidence type="ECO:0000256" key="1">
    <source>
        <dbReference type="ARBA" id="ARBA00004651"/>
    </source>
</evidence>
<keyword evidence="4" id="KW-0762">Sugar transport</keyword>
<evidence type="ECO:0000256" key="5">
    <source>
        <dbReference type="ARBA" id="ARBA00022683"/>
    </source>
</evidence>
<evidence type="ECO:0000256" key="3">
    <source>
        <dbReference type="ARBA" id="ARBA00022475"/>
    </source>
</evidence>
<proteinExistence type="predicted"/>
<dbReference type="PROSITE" id="PS51103">
    <property type="entry name" value="PTS_EIIC_TYPE_1"/>
    <property type="match status" value="1"/>
</dbReference>
<accession>A0ABY7M0Y2</accession>
<dbReference type="InterPro" id="IPR013013">
    <property type="entry name" value="PTS_EIIC_1"/>
</dbReference>
<keyword evidence="7 9" id="KW-1133">Transmembrane helix</keyword>
<feature type="transmembrane region" description="Helical" evidence="9">
    <location>
        <begin position="38"/>
        <end position="63"/>
    </location>
</feature>
<evidence type="ECO:0000313" key="12">
    <source>
        <dbReference type="Proteomes" id="UP001212085"/>
    </source>
</evidence>
<reference evidence="11 12" key="1">
    <citation type="submission" date="2022-12" db="EMBL/GenBank/DDBJ databases">
        <title>Streptococcus alactolyticus LGM, complete genome.</title>
        <authorList>
            <person name="Liu Z."/>
            <person name="Mu C."/>
            <person name="Zhu W."/>
        </authorList>
    </citation>
    <scope>NUCLEOTIDE SEQUENCE [LARGE SCALE GENOMIC DNA]</scope>
    <source>
        <strain evidence="11 12">LGM</strain>
    </source>
</reference>